<evidence type="ECO:0000256" key="1">
    <source>
        <dbReference type="SAM" id="MobiDB-lite"/>
    </source>
</evidence>
<gene>
    <name evidence="2" type="ORF">I79_026014</name>
</gene>
<dbReference type="EMBL" id="JH015254">
    <property type="protein sequence ID" value="EGV91334.1"/>
    <property type="molecule type" value="Genomic_DNA"/>
</dbReference>
<accession>G3IPT6</accession>
<name>G3IPT6_CRIGR</name>
<proteinExistence type="predicted"/>
<organism evidence="2 3">
    <name type="scientific">Cricetulus griseus</name>
    <name type="common">Chinese hamster</name>
    <name type="synonym">Cricetulus barabensis griseus</name>
    <dbReference type="NCBI Taxonomy" id="10029"/>
    <lineage>
        <taxon>Eukaryota</taxon>
        <taxon>Metazoa</taxon>
        <taxon>Chordata</taxon>
        <taxon>Craniata</taxon>
        <taxon>Vertebrata</taxon>
        <taxon>Euteleostomi</taxon>
        <taxon>Mammalia</taxon>
        <taxon>Eutheria</taxon>
        <taxon>Euarchontoglires</taxon>
        <taxon>Glires</taxon>
        <taxon>Rodentia</taxon>
        <taxon>Myomorpha</taxon>
        <taxon>Muroidea</taxon>
        <taxon>Cricetidae</taxon>
        <taxon>Cricetinae</taxon>
        <taxon>Cricetulus</taxon>
    </lineage>
</organism>
<reference evidence="3" key="1">
    <citation type="journal article" date="2011" name="Nat. Biotechnol.">
        <title>The genomic sequence of the Chinese hamster ovary (CHO)-K1 cell line.</title>
        <authorList>
            <person name="Xu X."/>
            <person name="Nagarajan H."/>
            <person name="Lewis N.E."/>
            <person name="Pan S."/>
            <person name="Cai Z."/>
            <person name="Liu X."/>
            <person name="Chen W."/>
            <person name="Xie M."/>
            <person name="Wang W."/>
            <person name="Hammond S."/>
            <person name="Andersen M.R."/>
            <person name="Neff N."/>
            <person name="Passarelli B."/>
            <person name="Koh W."/>
            <person name="Fan H.C."/>
            <person name="Wang J."/>
            <person name="Gui Y."/>
            <person name="Lee K.H."/>
            <person name="Betenbaugh M.J."/>
            <person name="Quake S.R."/>
            <person name="Famili I."/>
            <person name="Palsson B.O."/>
            <person name="Wang J."/>
        </authorList>
    </citation>
    <scope>NUCLEOTIDE SEQUENCE [LARGE SCALE GENOMIC DNA]</scope>
    <source>
        <strain evidence="3">CHO K1 cell line</strain>
    </source>
</reference>
<dbReference type="InParanoid" id="G3IPT6"/>
<dbReference type="Proteomes" id="UP000001075">
    <property type="component" value="Unassembled WGS sequence"/>
</dbReference>
<evidence type="ECO:0000313" key="2">
    <source>
        <dbReference type="EMBL" id="EGV91334.1"/>
    </source>
</evidence>
<dbReference type="AlphaFoldDB" id="G3IPT6"/>
<evidence type="ECO:0000313" key="3">
    <source>
        <dbReference type="Proteomes" id="UP000001075"/>
    </source>
</evidence>
<protein>
    <submittedName>
        <fullName evidence="2">Uncharacterized protein</fullName>
    </submittedName>
</protein>
<feature type="compositionally biased region" description="Polar residues" evidence="1">
    <location>
        <begin position="1"/>
        <end position="12"/>
    </location>
</feature>
<sequence>MQMTTHLKSTVQMWRRSQRRTTPKWGSVSNKLLGHLPEGDEALCCPWGPVLLR</sequence>
<feature type="region of interest" description="Disordered" evidence="1">
    <location>
        <begin position="1"/>
        <end position="26"/>
    </location>
</feature>